<dbReference type="PANTHER" id="PTHR43386">
    <property type="entry name" value="OLIGOPEPTIDE TRANSPORT SYSTEM PERMEASE PROTEIN APPC"/>
    <property type="match status" value="1"/>
</dbReference>
<dbReference type="PROSITE" id="PS50928">
    <property type="entry name" value="ABC_TM1"/>
    <property type="match status" value="1"/>
</dbReference>
<feature type="domain" description="ABC transmembrane type-1" evidence="8">
    <location>
        <begin position="76"/>
        <end position="265"/>
    </location>
</feature>
<sequence>MDIVFFKRLAKSKQIPVGACIVLINLILALFAPLIATHAVDDMDFAYIFAKPGEEGHLLGTDDYGRDIFSRIVYGSRISLMVGVIAVGIGAFLGTVLGIFAGYFGGFFDALMMRIMDALFSFPYVLLAIAMMAVLGAGLFNAMLAIGIVMVPSFARVVRSATLNVKHEEFIISARCMGAKHVWIILDHVLPNIIPTIIIYASLNFAGAVISEATLSFLGLGIQPPTPSWGSMLSEAKNYLQTAPYMAYFPGLAILITCLGFNLLGDGLRDVLDPRLRQ</sequence>
<comment type="similarity">
    <text evidence="7">Belongs to the binding-protein-dependent transport system permease family.</text>
</comment>
<name>A0A081C0C7_VECG1</name>
<dbReference type="PANTHER" id="PTHR43386:SF1">
    <property type="entry name" value="D,D-DIPEPTIDE TRANSPORT SYSTEM PERMEASE PROTEIN DDPC-RELATED"/>
    <property type="match status" value="1"/>
</dbReference>
<evidence type="ECO:0000256" key="4">
    <source>
        <dbReference type="ARBA" id="ARBA00022692"/>
    </source>
</evidence>
<accession>A0A081C0C7</accession>
<evidence type="ECO:0000256" key="6">
    <source>
        <dbReference type="ARBA" id="ARBA00023136"/>
    </source>
</evidence>
<dbReference type="SUPFAM" id="SSF161098">
    <property type="entry name" value="MetI-like"/>
    <property type="match status" value="1"/>
</dbReference>
<reference evidence="9" key="1">
    <citation type="journal article" date="2015" name="PeerJ">
        <title>First genomic representation of candidate bacterial phylum KSB3 points to enhanced environmental sensing as a trigger of wastewater bulking.</title>
        <authorList>
            <person name="Sekiguchi Y."/>
            <person name="Ohashi A."/>
            <person name="Parks D.H."/>
            <person name="Yamauchi T."/>
            <person name="Tyson G.W."/>
            <person name="Hugenholtz P."/>
        </authorList>
    </citation>
    <scope>NUCLEOTIDE SEQUENCE [LARGE SCALE GENOMIC DNA]</scope>
</reference>
<dbReference type="GO" id="GO:0005886">
    <property type="term" value="C:plasma membrane"/>
    <property type="evidence" value="ECO:0007669"/>
    <property type="project" value="UniProtKB-SubCell"/>
</dbReference>
<dbReference type="InterPro" id="IPR050366">
    <property type="entry name" value="BP-dependent_transpt_permease"/>
</dbReference>
<keyword evidence="10" id="KW-1185">Reference proteome</keyword>
<dbReference type="Pfam" id="PF00528">
    <property type="entry name" value="BPD_transp_1"/>
    <property type="match status" value="1"/>
</dbReference>
<dbReference type="Pfam" id="PF12911">
    <property type="entry name" value="OppC_N"/>
    <property type="match status" value="1"/>
</dbReference>
<keyword evidence="3" id="KW-1003">Cell membrane</keyword>
<keyword evidence="4 7" id="KW-0812">Transmembrane</keyword>
<dbReference type="HOGENOM" id="CLU_028518_1_1_0"/>
<keyword evidence="6 7" id="KW-0472">Membrane</keyword>
<organism evidence="9">
    <name type="scientific">Vecturithrix granuli</name>
    <dbReference type="NCBI Taxonomy" id="1499967"/>
    <lineage>
        <taxon>Bacteria</taxon>
        <taxon>Candidatus Moduliflexota</taxon>
        <taxon>Candidatus Vecturitrichia</taxon>
        <taxon>Candidatus Vecturitrichales</taxon>
        <taxon>Candidatus Vecturitrichaceae</taxon>
        <taxon>Candidatus Vecturithrix</taxon>
    </lineage>
</organism>
<dbReference type="InterPro" id="IPR035906">
    <property type="entry name" value="MetI-like_sf"/>
</dbReference>
<dbReference type="EMBL" id="DF820466">
    <property type="protein sequence ID" value="GAK58032.1"/>
    <property type="molecule type" value="Genomic_DNA"/>
</dbReference>
<evidence type="ECO:0000259" key="8">
    <source>
        <dbReference type="PROSITE" id="PS50928"/>
    </source>
</evidence>
<keyword evidence="2 7" id="KW-0813">Transport</keyword>
<feature type="transmembrane region" description="Helical" evidence="7">
    <location>
        <begin position="78"/>
        <end position="104"/>
    </location>
</feature>
<dbReference type="STRING" id="1499967.U27_05005"/>
<evidence type="ECO:0000256" key="5">
    <source>
        <dbReference type="ARBA" id="ARBA00022989"/>
    </source>
</evidence>
<comment type="subcellular location">
    <subcellularLocation>
        <location evidence="1 7">Cell membrane</location>
        <topology evidence="1 7">Multi-pass membrane protein</topology>
    </subcellularLocation>
</comment>
<dbReference type="CDD" id="cd06261">
    <property type="entry name" value="TM_PBP2"/>
    <property type="match status" value="1"/>
</dbReference>
<proteinExistence type="inferred from homology"/>
<dbReference type="InterPro" id="IPR000515">
    <property type="entry name" value="MetI-like"/>
</dbReference>
<evidence type="ECO:0000313" key="9">
    <source>
        <dbReference type="EMBL" id="GAK58032.1"/>
    </source>
</evidence>
<feature type="transmembrane region" description="Helical" evidence="7">
    <location>
        <begin position="15"/>
        <end position="36"/>
    </location>
</feature>
<evidence type="ECO:0000256" key="2">
    <source>
        <dbReference type="ARBA" id="ARBA00022448"/>
    </source>
</evidence>
<dbReference type="InterPro" id="IPR025966">
    <property type="entry name" value="OppC_N"/>
</dbReference>
<dbReference type="eggNOG" id="COG1173">
    <property type="taxonomic scope" value="Bacteria"/>
</dbReference>
<dbReference type="GO" id="GO:0055085">
    <property type="term" value="P:transmembrane transport"/>
    <property type="evidence" value="ECO:0007669"/>
    <property type="project" value="InterPro"/>
</dbReference>
<feature type="transmembrane region" description="Helical" evidence="7">
    <location>
        <begin position="197"/>
        <end position="222"/>
    </location>
</feature>
<evidence type="ECO:0000256" key="3">
    <source>
        <dbReference type="ARBA" id="ARBA00022475"/>
    </source>
</evidence>
<feature type="transmembrane region" description="Helical" evidence="7">
    <location>
        <begin position="242"/>
        <end position="265"/>
    </location>
</feature>
<evidence type="ECO:0000256" key="7">
    <source>
        <dbReference type="RuleBase" id="RU363032"/>
    </source>
</evidence>
<dbReference type="Gene3D" id="1.10.3720.10">
    <property type="entry name" value="MetI-like"/>
    <property type="match status" value="1"/>
</dbReference>
<feature type="transmembrane region" description="Helical" evidence="7">
    <location>
        <begin position="124"/>
        <end position="151"/>
    </location>
</feature>
<evidence type="ECO:0000256" key="1">
    <source>
        <dbReference type="ARBA" id="ARBA00004651"/>
    </source>
</evidence>
<dbReference type="AlphaFoldDB" id="A0A081C0C7"/>
<dbReference type="Proteomes" id="UP000030661">
    <property type="component" value="Unassembled WGS sequence"/>
</dbReference>
<protein>
    <submittedName>
        <fullName evidence="9">Binding-protein-dependent transport systems inner membrane component</fullName>
    </submittedName>
</protein>
<keyword evidence="5 7" id="KW-1133">Transmembrane helix</keyword>
<evidence type="ECO:0000313" key="10">
    <source>
        <dbReference type="Proteomes" id="UP000030661"/>
    </source>
</evidence>
<gene>
    <name evidence="9" type="ORF">U27_05005</name>
</gene>